<sequence length="261" mass="28364">MSIEEHAEKDLPASTLDRLSLVLDSFRSAQRLSLTDMSRRTGIPRTSTRRMLEQLVRMGWLRRQGVEYELGDKLVKIGALSLYQANMDRVVRPLLRELHLVTGHVVHLGILDGKDVLYLEKVGGRASPDLRTWVGARIPARSSTIGKALLAAGSRPDVTSGDVRRDFDNAYRLGVAFGTCVAGFGCIGVRVGSLGGAEVGLSVSGPMDRVRFDHQHVAPVRMAAAAIAQYFDLTGTTRLLFDDVSRAQAGPATPELGVTWG</sequence>
<dbReference type="EMBL" id="JBDLNU010000002">
    <property type="protein sequence ID" value="MFM1728800.1"/>
    <property type="molecule type" value="Genomic_DNA"/>
</dbReference>
<dbReference type="SUPFAM" id="SSF46785">
    <property type="entry name" value="Winged helix' DNA-binding domain"/>
    <property type="match status" value="1"/>
</dbReference>
<evidence type="ECO:0000256" key="3">
    <source>
        <dbReference type="ARBA" id="ARBA00023163"/>
    </source>
</evidence>
<dbReference type="Pfam" id="PF01614">
    <property type="entry name" value="IclR_C"/>
    <property type="match status" value="1"/>
</dbReference>
<evidence type="ECO:0000259" key="5">
    <source>
        <dbReference type="PROSITE" id="PS51078"/>
    </source>
</evidence>
<gene>
    <name evidence="6" type="ORF">ABEU19_002297</name>
</gene>
<dbReference type="Gene3D" id="3.30.450.40">
    <property type="match status" value="1"/>
</dbReference>
<keyword evidence="2" id="KW-0238">DNA-binding</keyword>
<name>A0ABW9FT84_9NOCA</name>
<dbReference type="InterPro" id="IPR014757">
    <property type="entry name" value="Tscrpt_reg_IclR_C"/>
</dbReference>
<dbReference type="PANTHER" id="PTHR30136:SF24">
    <property type="entry name" value="HTH-TYPE TRANSCRIPTIONAL REPRESSOR ALLR"/>
    <property type="match status" value="1"/>
</dbReference>
<evidence type="ECO:0000313" key="7">
    <source>
        <dbReference type="Proteomes" id="UP001629744"/>
    </source>
</evidence>
<evidence type="ECO:0000259" key="4">
    <source>
        <dbReference type="PROSITE" id="PS51077"/>
    </source>
</evidence>
<accession>A0ABW9FT84</accession>
<dbReference type="SMART" id="SM00346">
    <property type="entry name" value="HTH_ICLR"/>
    <property type="match status" value="1"/>
</dbReference>
<dbReference type="RefSeq" id="WP_348605159.1">
    <property type="nucleotide sequence ID" value="NZ_CP157276.1"/>
</dbReference>
<keyword evidence="3" id="KW-0804">Transcription</keyword>
<dbReference type="Pfam" id="PF09339">
    <property type="entry name" value="HTH_IclR"/>
    <property type="match status" value="1"/>
</dbReference>
<dbReference type="PANTHER" id="PTHR30136">
    <property type="entry name" value="HELIX-TURN-HELIX TRANSCRIPTIONAL REGULATOR, ICLR FAMILY"/>
    <property type="match status" value="1"/>
</dbReference>
<feature type="domain" description="HTH iclR-type" evidence="4">
    <location>
        <begin position="13"/>
        <end position="72"/>
    </location>
</feature>
<evidence type="ECO:0000256" key="2">
    <source>
        <dbReference type="ARBA" id="ARBA00023125"/>
    </source>
</evidence>
<dbReference type="InterPro" id="IPR036390">
    <property type="entry name" value="WH_DNA-bd_sf"/>
</dbReference>
<dbReference type="InterPro" id="IPR050707">
    <property type="entry name" value="HTH_MetabolicPath_Reg"/>
</dbReference>
<organism evidence="6 7">
    <name type="scientific">Prescottella soli</name>
    <dbReference type="NCBI Taxonomy" id="1543852"/>
    <lineage>
        <taxon>Bacteria</taxon>
        <taxon>Bacillati</taxon>
        <taxon>Actinomycetota</taxon>
        <taxon>Actinomycetes</taxon>
        <taxon>Mycobacteriales</taxon>
        <taxon>Nocardiaceae</taxon>
        <taxon>Prescottella</taxon>
    </lineage>
</organism>
<evidence type="ECO:0000313" key="6">
    <source>
        <dbReference type="EMBL" id="MFM1728800.1"/>
    </source>
</evidence>
<comment type="caution">
    <text evidence="6">The sequence shown here is derived from an EMBL/GenBank/DDBJ whole genome shotgun (WGS) entry which is preliminary data.</text>
</comment>
<evidence type="ECO:0000256" key="1">
    <source>
        <dbReference type="ARBA" id="ARBA00023015"/>
    </source>
</evidence>
<feature type="domain" description="IclR-ED" evidence="5">
    <location>
        <begin position="73"/>
        <end position="250"/>
    </location>
</feature>
<proteinExistence type="predicted"/>
<keyword evidence="7" id="KW-1185">Reference proteome</keyword>
<dbReference type="InterPro" id="IPR005471">
    <property type="entry name" value="Tscrpt_reg_IclR_N"/>
</dbReference>
<dbReference type="SUPFAM" id="SSF55781">
    <property type="entry name" value="GAF domain-like"/>
    <property type="match status" value="1"/>
</dbReference>
<dbReference type="InterPro" id="IPR029016">
    <property type="entry name" value="GAF-like_dom_sf"/>
</dbReference>
<protein>
    <submittedName>
        <fullName evidence="6">Helix-turn-helix domain-containing protein</fullName>
    </submittedName>
</protein>
<reference evidence="6 7" key="1">
    <citation type="submission" date="2023-11" db="EMBL/GenBank/DDBJ databases">
        <authorList>
            <person name="Val-Calvo J."/>
            <person name="Scortti M."/>
            <person name="Vazquez-Boland J."/>
        </authorList>
    </citation>
    <scope>NUCLEOTIDE SEQUENCE [LARGE SCALE GENOMIC DNA]</scope>
    <source>
        <strain evidence="6 7">DSM 46662</strain>
    </source>
</reference>
<dbReference type="Proteomes" id="UP001629744">
    <property type="component" value="Unassembled WGS sequence"/>
</dbReference>
<dbReference type="InterPro" id="IPR036388">
    <property type="entry name" value="WH-like_DNA-bd_sf"/>
</dbReference>
<dbReference type="PROSITE" id="PS51077">
    <property type="entry name" value="HTH_ICLR"/>
    <property type="match status" value="1"/>
</dbReference>
<keyword evidence="1" id="KW-0805">Transcription regulation</keyword>
<dbReference type="PROSITE" id="PS51078">
    <property type="entry name" value="ICLR_ED"/>
    <property type="match status" value="1"/>
</dbReference>
<dbReference type="Gene3D" id="1.10.10.10">
    <property type="entry name" value="Winged helix-like DNA-binding domain superfamily/Winged helix DNA-binding domain"/>
    <property type="match status" value="1"/>
</dbReference>